<reference evidence="2 3" key="1">
    <citation type="submission" date="2020-08" db="EMBL/GenBank/DDBJ databases">
        <authorList>
            <person name="Liu C."/>
            <person name="Sun Q."/>
        </authorList>
    </citation>
    <scope>NUCLEOTIDE SEQUENCE [LARGE SCALE GENOMIC DNA]</scope>
    <source>
        <strain evidence="2 3">NSJ-61</strain>
    </source>
</reference>
<feature type="transmembrane region" description="Helical" evidence="1">
    <location>
        <begin position="18"/>
        <end position="36"/>
    </location>
</feature>
<dbReference type="Proteomes" id="UP000515856">
    <property type="component" value="Chromosome"/>
</dbReference>
<sequence>MKQLIKNECRRWFTRKKICAFLCLMGCCVLFYEFYYHQSYLSYYEKEYVNLKNEYTDVSSVMRIYGMNMKIDDSEDLKIAYDIYDKEYQLLAKEMNLWNNNTDGRFDEELLSLEKQRDENLLRLEENRIEPMNMQIYRNTPEDLNNRIKLRESYEQQHIKEKVVKNVPDVNYVLYKIFSGSDATIFLILFILCIVNFNIWSSEFENQTYRLAFIQPYQRKSIYISKLLVQIIMSLGLFFLMIVTLATCAYIQYGVGEPIIVAVNQTMLHGVQTSADQVFTYVTTSSLLIKFLLRQILYISILEIVIHTVSFFAKKTELSLLVIFTLLIAMVFAGLSEHANLINIYQLEKLYSETQYVSQLSTFGMLALIGILCFFINYLYLVYCDLKG</sequence>
<keyword evidence="1" id="KW-0472">Membrane</keyword>
<dbReference type="EMBL" id="CP060636">
    <property type="protein sequence ID" value="QNM11507.1"/>
    <property type="molecule type" value="Genomic_DNA"/>
</dbReference>
<organism evidence="2 3">
    <name type="scientific">[Eubacterium] hominis</name>
    <dbReference type="NCBI Taxonomy" id="2764325"/>
    <lineage>
        <taxon>Bacteria</taxon>
        <taxon>Bacillati</taxon>
        <taxon>Bacillota</taxon>
        <taxon>Erysipelotrichia</taxon>
        <taxon>Erysipelotrichales</taxon>
        <taxon>Erysipelotrichaceae</taxon>
        <taxon>Amedibacillus</taxon>
    </lineage>
</organism>
<dbReference type="PANTHER" id="PTHR37305:SF1">
    <property type="entry name" value="MEMBRANE PROTEIN"/>
    <property type="match status" value="1"/>
</dbReference>
<keyword evidence="1" id="KW-0812">Transmembrane</keyword>
<feature type="transmembrane region" description="Helical" evidence="1">
    <location>
        <begin position="287"/>
        <end position="306"/>
    </location>
</feature>
<gene>
    <name evidence="2" type="ORF">H9Q80_14815</name>
</gene>
<dbReference type="Pfam" id="PF12679">
    <property type="entry name" value="ABC2_membrane_2"/>
    <property type="match status" value="1"/>
</dbReference>
<keyword evidence="1" id="KW-1133">Transmembrane helix</keyword>
<evidence type="ECO:0000256" key="1">
    <source>
        <dbReference type="SAM" id="Phobius"/>
    </source>
</evidence>
<dbReference type="GO" id="GO:0005886">
    <property type="term" value="C:plasma membrane"/>
    <property type="evidence" value="ECO:0007669"/>
    <property type="project" value="UniProtKB-SubCell"/>
</dbReference>
<feature type="transmembrane region" description="Helical" evidence="1">
    <location>
        <begin position="183"/>
        <end position="200"/>
    </location>
</feature>
<proteinExistence type="predicted"/>
<keyword evidence="3" id="KW-1185">Reference proteome</keyword>
<name>A0A7G9GL25_9FIRM</name>
<dbReference type="PANTHER" id="PTHR37305">
    <property type="entry name" value="INTEGRAL MEMBRANE PROTEIN-RELATED"/>
    <property type="match status" value="1"/>
</dbReference>
<accession>A0A7G9GL25</accession>
<dbReference type="GO" id="GO:0140359">
    <property type="term" value="F:ABC-type transporter activity"/>
    <property type="evidence" value="ECO:0007669"/>
    <property type="project" value="InterPro"/>
</dbReference>
<dbReference type="RefSeq" id="WP_117454072.1">
    <property type="nucleotide sequence ID" value="NZ_CP060636.1"/>
</dbReference>
<evidence type="ECO:0000313" key="3">
    <source>
        <dbReference type="Proteomes" id="UP000515856"/>
    </source>
</evidence>
<feature type="transmembrane region" description="Helical" evidence="1">
    <location>
        <begin position="227"/>
        <end position="253"/>
    </location>
</feature>
<feature type="transmembrane region" description="Helical" evidence="1">
    <location>
        <begin position="356"/>
        <end position="383"/>
    </location>
</feature>
<protein>
    <submittedName>
        <fullName evidence="2">ABC transporter permease</fullName>
    </submittedName>
</protein>
<evidence type="ECO:0000313" key="2">
    <source>
        <dbReference type="EMBL" id="QNM11507.1"/>
    </source>
</evidence>
<feature type="transmembrane region" description="Helical" evidence="1">
    <location>
        <begin position="318"/>
        <end position="336"/>
    </location>
</feature>
<dbReference type="AlphaFoldDB" id="A0A7G9GL25"/>
<dbReference type="KEGG" id="ehn:H9Q80_14815"/>